<feature type="chain" id="PRO_5045692937" evidence="1">
    <location>
        <begin position="22"/>
        <end position="218"/>
    </location>
</feature>
<proteinExistence type="predicted"/>
<protein>
    <submittedName>
        <fullName evidence="2">TorF family putative porin</fullName>
    </submittedName>
</protein>
<keyword evidence="1" id="KW-0732">Signal</keyword>
<name>A0ABW1S6R4_9PROT</name>
<dbReference type="Pfam" id="PF09694">
    <property type="entry name" value="Gcw_chp"/>
    <property type="match status" value="1"/>
</dbReference>
<organism evidence="2 3">
    <name type="scientific">Ponticaulis profundi</name>
    <dbReference type="NCBI Taxonomy" id="2665222"/>
    <lineage>
        <taxon>Bacteria</taxon>
        <taxon>Pseudomonadati</taxon>
        <taxon>Pseudomonadota</taxon>
        <taxon>Alphaproteobacteria</taxon>
        <taxon>Hyphomonadales</taxon>
        <taxon>Hyphomonadaceae</taxon>
        <taxon>Ponticaulis</taxon>
    </lineage>
</organism>
<dbReference type="NCBIfam" id="TIGR02001">
    <property type="entry name" value="gcw_chp"/>
    <property type="match status" value="1"/>
</dbReference>
<evidence type="ECO:0000256" key="1">
    <source>
        <dbReference type="SAM" id="SignalP"/>
    </source>
</evidence>
<dbReference type="RefSeq" id="WP_377376086.1">
    <property type="nucleotide sequence ID" value="NZ_JBHSSW010000004.1"/>
</dbReference>
<dbReference type="InterPro" id="IPR010239">
    <property type="entry name" value="CHP02001"/>
</dbReference>
<dbReference type="EMBL" id="JBHSSW010000004">
    <property type="protein sequence ID" value="MFC6197345.1"/>
    <property type="molecule type" value="Genomic_DNA"/>
</dbReference>
<keyword evidence="3" id="KW-1185">Reference proteome</keyword>
<reference evidence="3" key="1">
    <citation type="journal article" date="2019" name="Int. J. Syst. Evol. Microbiol.">
        <title>The Global Catalogue of Microorganisms (GCM) 10K type strain sequencing project: providing services to taxonomists for standard genome sequencing and annotation.</title>
        <authorList>
            <consortium name="The Broad Institute Genomics Platform"/>
            <consortium name="The Broad Institute Genome Sequencing Center for Infectious Disease"/>
            <person name="Wu L."/>
            <person name="Ma J."/>
        </authorList>
    </citation>
    <scope>NUCLEOTIDE SEQUENCE [LARGE SCALE GENOMIC DNA]</scope>
    <source>
        <strain evidence="3">CGMCC-1.15741</strain>
    </source>
</reference>
<sequence length="218" mass="23437">MIRKLLLAGVAAMAVSAPAVAEVSGNVALSTEYVWRGISQSNEDLAVSGGFDFSQDIFYVGTWASNVDFEDPDDTNLELDLYGGVASEFGNGVGWDLGFIYYMYPSADSSDLDFVELYGGLSTELENGLALGGYLYWDPDNETVYLDTSAGFAVTDSFGVDATLGAYLDGFDEYTNWSLGATYSAVGLDFDLRYWGNDVDGGGDIADDRIVFTIAKSL</sequence>
<evidence type="ECO:0000313" key="2">
    <source>
        <dbReference type="EMBL" id="MFC6197345.1"/>
    </source>
</evidence>
<evidence type="ECO:0000313" key="3">
    <source>
        <dbReference type="Proteomes" id="UP001596303"/>
    </source>
</evidence>
<dbReference type="Proteomes" id="UP001596303">
    <property type="component" value="Unassembled WGS sequence"/>
</dbReference>
<gene>
    <name evidence="2" type="ORF">ACFQDM_04610</name>
</gene>
<feature type="signal peptide" evidence="1">
    <location>
        <begin position="1"/>
        <end position="21"/>
    </location>
</feature>
<accession>A0ABW1S6R4</accession>
<comment type="caution">
    <text evidence="2">The sequence shown here is derived from an EMBL/GenBank/DDBJ whole genome shotgun (WGS) entry which is preliminary data.</text>
</comment>